<dbReference type="AlphaFoldDB" id="A0A183NVG4"/>
<accession>A0A183NVG4</accession>
<evidence type="ECO:0000313" key="2">
    <source>
        <dbReference type="Proteomes" id="UP000269396"/>
    </source>
</evidence>
<evidence type="ECO:0000313" key="1">
    <source>
        <dbReference type="EMBL" id="VDP32187.1"/>
    </source>
</evidence>
<sequence>MSQVEPQENLRSAVRMWIDERRAQRLSKNTQGKEQQSS</sequence>
<protein>
    <submittedName>
        <fullName evidence="1">Uncharacterized protein</fullName>
    </submittedName>
</protein>
<organism evidence="1 2">
    <name type="scientific">Schistosoma mattheei</name>
    <dbReference type="NCBI Taxonomy" id="31246"/>
    <lineage>
        <taxon>Eukaryota</taxon>
        <taxon>Metazoa</taxon>
        <taxon>Spiralia</taxon>
        <taxon>Lophotrochozoa</taxon>
        <taxon>Platyhelminthes</taxon>
        <taxon>Trematoda</taxon>
        <taxon>Digenea</taxon>
        <taxon>Strigeidida</taxon>
        <taxon>Schistosomatoidea</taxon>
        <taxon>Schistosomatidae</taxon>
        <taxon>Schistosoma</taxon>
    </lineage>
</organism>
<gene>
    <name evidence="1" type="ORF">SMTD_LOCUS6100</name>
</gene>
<keyword evidence="2" id="KW-1185">Reference proteome</keyword>
<dbReference type="EMBL" id="UZAL01027393">
    <property type="protein sequence ID" value="VDP32187.1"/>
    <property type="molecule type" value="Genomic_DNA"/>
</dbReference>
<reference evidence="1 2" key="1">
    <citation type="submission" date="2018-11" db="EMBL/GenBank/DDBJ databases">
        <authorList>
            <consortium name="Pathogen Informatics"/>
        </authorList>
    </citation>
    <scope>NUCLEOTIDE SEQUENCE [LARGE SCALE GENOMIC DNA]</scope>
    <source>
        <strain>Denwood</strain>
        <strain evidence="2">Zambia</strain>
    </source>
</reference>
<name>A0A183NVG4_9TREM</name>
<dbReference type="STRING" id="31246.A0A183NVG4"/>
<proteinExistence type="predicted"/>
<dbReference type="Proteomes" id="UP000269396">
    <property type="component" value="Unassembled WGS sequence"/>
</dbReference>